<evidence type="ECO:0000313" key="2">
    <source>
        <dbReference type="Proteomes" id="UP000886998"/>
    </source>
</evidence>
<comment type="caution">
    <text evidence="1">The sequence shown here is derived from an EMBL/GenBank/DDBJ whole genome shotgun (WGS) entry which is preliminary data.</text>
</comment>
<evidence type="ECO:0000313" key="1">
    <source>
        <dbReference type="EMBL" id="GFY62535.1"/>
    </source>
</evidence>
<dbReference type="AlphaFoldDB" id="A0A8X6Y190"/>
<sequence length="83" mass="9529">MFGKLNIVLSTEKTSQNRHILIQLATISLPQKKKMLSARDSDKNECFTSDVDSELKWASVFCWSRNQVQNYDHGSLIMSHGDR</sequence>
<dbReference type="Proteomes" id="UP000886998">
    <property type="component" value="Unassembled WGS sequence"/>
</dbReference>
<proteinExistence type="predicted"/>
<reference evidence="1" key="1">
    <citation type="submission" date="2020-08" db="EMBL/GenBank/DDBJ databases">
        <title>Multicomponent nature underlies the extraordinary mechanical properties of spider dragline silk.</title>
        <authorList>
            <person name="Kono N."/>
            <person name="Nakamura H."/>
            <person name="Mori M."/>
            <person name="Yoshida Y."/>
            <person name="Ohtoshi R."/>
            <person name="Malay A.D."/>
            <person name="Moran D.A.P."/>
            <person name="Tomita M."/>
            <person name="Numata K."/>
            <person name="Arakawa K."/>
        </authorList>
    </citation>
    <scope>NUCLEOTIDE SEQUENCE</scope>
</reference>
<keyword evidence="2" id="KW-1185">Reference proteome</keyword>
<name>A0A8X6Y190_9ARAC</name>
<gene>
    <name evidence="1" type="ORF">TNIN_417071</name>
</gene>
<dbReference type="EMBL" id="BMAV01014270">
    <property type="protein sequence ID" value="GFY62535.1"/>
    <property type="molecule type" value="Genomic_DNA"/>
</dbReference>
<accession>A0A8X6Y190</accession>
<protein>
    <submittedName>
        <fullName evidence="1">Uncharacterized protein</fullName>
    </submittedName>
</protein>
<organism evidence="1 2">
    <name type="scientific">Trichonephila inaurata madagascariensis</name>
    <dbReference type="NCBI Taxonomy" id="2747483"/>
    <lineage>
        <taxon>Eukaryota</taxon>
        <taxon>Metazoa</taxon>
        <taxon>Ecdysozoa</taxon>
        <taxon>Arthropoda</taxon>
        <taxon>Chelicerata</taxon>
        <taxon>Arachnida</taxon>
        <taxon>Araneae</taxon>
        <taxon>Araneomorphae</taxon>
        <taxon>Entelegynae</taxon>
        <taxon>Araneoidea</taxon>
        <taxon>Nephilidae</taxon>
        <taxon>Trichonephila</taxon>
        <taxon>Trichonephila inaurata</taxon>
    </lineage>
</organism>